<feature type="region of interest" description="Disordered" evidence="1">
    <location>
        <begin position="461"/>
        <end position="490"/>
    </location>
</feature>
<gene>
    <name evidence="4" type="ORF">T310_8237</name>
</gene>
<keyword evidence="2" id="KW-0812">Transmembrane</keyword>
<dbReference type="OrthoDB" id="4224069at2759"/>
<proteinExistence type="predicted"/>
<sequence length="490" mass="52358">MSVGQCISDWPENTCTTFRGGQYDANASRTYIEANSSIAAFDSTPNVTTQSLWAKDSLTFNSNLTLENFPLGIPRVDWGGFYDPQMVLGMGPNSTILNALKAAGKVSSRTWSFFWGLTGATPNVQMPGSFVLGGYDRAKVTGNNHTQALSSLKPTCKTGMLVTIVDMQLNFPNGTSPSLFNGTLSAAMSACIQPDFPVIMTMPYDPYYAYFMELAGGTFLGRSLGVNYYGMNYAPQDVYDGDLTIVLDSGLSVRIPNHVLVNPDLIVNKTNGHLYINDSSLEVLINSQQTINANDLPIIGRQFFSAAYVMLNQDSNEFTLWAANPTTDEDLVAVDENNQVVEQFCAPGSGNTTQTPTNITSPQSASKPSATASPDKASRGLSGGAIAGIVVGSLAGIAAIAASTYYFCMRQDRDGMPTAAAAAAAAAQDRSYVPPPSYSPLAPVEMENKYVQPYTGPVEMYAGDVPPPAGRRPPSRRAAPGTYELADNQI</sequence>
<keyword evidence="5" id="KW-1185">Reference proteome</keyword>
<dbReference type="RefSeq" id="XP_013324437.1">
    <property type="nucleotide sequence ID" value="XM_013468983.1"/>
</dbReference>
<dbReference type="InterPro" id="IPR033121">
    <property type="entry name" value="PEPTIDASE_A1"/>
</dbReference>
<accession>A0A0F4YI83</accession>
<feature type="region of interest" description="Disordered" evidence="1">
    <location>
        <begin position="345"/>
        <end position="378"/>
    </location>
</feature>
<evidence type="ECO:0000256" key="1">
    <source>
        <dbReference type="SAM" id="MobiDB-lite"/>
    </source>
</evidence>
<dbReference type="STRING" id="1408163.A0A0F4YI83"/>
<name>A0A0F4YI83_RASE3</name>
<reference evidence="4 5" key="1">
    <citation type="submission" date="2015-04" db="EMBL/GenBank/DDBJ databases">
        <authorList>
            <person name="Heijne W.H."/>
            <person name="Fedorova N.D."/>
            <person name="Nierman W.C."/>
            <person name="Vollebregt A.W."/>
            <person name="Zhao Z."/>
            <person name="Wu L."/>
            <person name="Kumar M."/>
            <person name="Stam H."/>
            <person name="van den Berg M.A."/>
            <person name="Pel H.J."/>
        </authorList>
    </citation>
    <scope>NUCLEOTIDE SEQUENCE [LARGE SCALE GENOMIC DNA]</scope>
    <source>
        <strain evidence="4 5">CBS 393.64</strain>
    </source>
</reference>
<protein>
    <recommendedName>
        <fullName evidence="3">Peptidase A1 domain-containing protein</fullName>
    </recommendedName>
</protein>
<dbReference type="PANTHER" id="PTHR16861:SF4">
    <property type="entry name" value="SH3 DOMAIN PROTEIN (AFU_ORTHOLOGUE AFUA_1G13610)"/>
    <property type="match status" value="1"/>
</dbReference>
<evidence type="ECO:0000313" key="5">
    <source>
        <dbReference type="Proteomes" id="UP000053958"/>
    </source>
</evidence>
<comment type="caution">
    <text evidence="4">The sequence shown here is derived from an EMBL/GenBank/DDBJ whole genome shotgun (WGS) entry which is preliminary data.</text>
</comment>
<dbReference type="SUPFAM" id="SSF50630">
    <property type="entry name" value="Acid proteases"/>
    <property type="match status" value="1"/>
</dbReference>
<dbReference type="Proteomes" id="UP000053958">
    <property type="component" value="Unassembled WGS sequence"/>
</dbReference>
<feature type="domain" description="Peptidase A1" evidence="3">
    <location>
        <begin position="1"/>
        <end position="321"/>
    </location>
</feature>
<dbReference type="PANTHER" id="PTHR16861">
    <property type="entry name" value="GLYCOPROTEIN 38"/>
    <property type="match status" value="1"/>
</dbReference>
<dbReference type="Gene3D" id="2.40.70.10">
    <property type="entry name" value="Acid Proteases"/>
    <property type="match status" value="1"/>
</dbReference>
<dbReference type="EMBL" id="LASV01000547">
    <property type="protein sequence ID" value="KKA17825.1"/>
    <property type="molecule type" value="Genomic_DNA"/>
</dbReference>
<dbReference type="InterPro" id="IPR021109">
    <property type="entry name" value="Peptidase_aspartic_dom_sf"/>
</dbReference>
<evidence type="ECO:0000313" key="4">
    <source>
        <dbReference type="EMBL" id="KKA17825.1"/>
    </source>
</evidence>
<dbReference type="GeneID" id="25320497"/>
<dbReference type="AlphaFoldDB" id="A0A0F4YI83"/>
<keyword evidence="2" id="KW-0472">Membrane</keyword>
<dbReference type="PROSITE" id="PS51767">
    <property type="entry name" value="PEPTIDASE_A1"/>
    <property type="match status" value="1"/>
</dbReference>
<feature type="transmembrane region" description="Helical" evidence="2">
    <location>
        <begin position="385"/>
        <end position="408"/>
    </location>
</feature>
<keyword evidence="2" id="KW-1133">Transmembrane helix</keyword>
<feature type="compositionally biased region" description="Polar residues" evidence="1">
    <location>
        <begin position="349"/>
        <end position="372"/>
    </location>
</feature>
<evidence type="ECO:0000256" key="2">
    <source>
        <dbReference type="SAM" id="Phobius"/>
    </source>
</evidence>
<evidence type="ECO:0000259" key="3">
    <source>
        <dbReference type="PROSITE" id="PS51767"/>
    </source>
</evidence>
<organism evidence="4 5">
    <name type="scientific">Rasamsonia emersonii (strain ATCC 16479 / CBS 393.64 / IMI 116815)</name>
    <dbReference type="NCBI Taxonomy" id="1408163"/>
    <lineage>
        <taxon>Eukaryota</taxon>
        <taxon>Fungi</taxon>
        <taxon>Dikarya</taxon>
        <taxon>Ascomycota</taxon>
        <taxon>Pezizomycotina</taxon>
        <taxon>Eurotiomycetes</taxon>
        <taxon>Eurotiomycetidae</taxon>
        <taxon>Eurotiales</taxon>
        <taxon>Trichocomaceae</taxon>
        <taxon>Rasamsonia</taxon>
    </lineage>
</organism>